<sequence length="349" mass="40942">MFPHIYLPIIASGLFLMFLFYIVFTNTSSNIQLIGTQFIPVNSDLNDFEQLEFQSKLCFIENILKSLELNAEKKTNNFKTKLLKCFMILFKESISEIILEKGMLTQAYNDITEEINNWSIKQLESLKSSNRENAAILDDVMTLIDYITFISEGLKIIIYNIHFHFLSLRILNNETKTNYEINFNKSRKSKQKISFNIISLTQSLCTNRKLLFENERLIDMCLSYAKSSESMKGNKRKQGALCYNSLDNHLKMLNNAKDLLQNTINILDKSIDLFYRTKYLIELINVIRLELRYYEDKNYEINIPINSNLQFFVGIPLCNYYNFIKQSIGKIHAMTKLKKTIQSKLKIEF</sequence>
<name>A0ABQ7HW41_9MICR</name>
<keyword evidence="3" id="KW-1185">Reference proteome</keyword>
<proteinExistence type="predicted"/>
<feature type="transmembrane region" description="Helical" evidence="1">
    <location>
        <begin position="6"/>
        <end position="24"/>
    </location>
</feature>
<organism evidence="2 3">
    <name type="scientific">Astathelohania contejeani</name>
    <dbReference type="NCBI Taxonomy" id="164912"/>
    <lineage>
        <taxon>Eukaryota</taxon>
        <taxon>Fungi</taxon>
        <taxon>Fungi incertae sedis</taxon>
        <taxon>Microsporidia</taxon>
        <taxon>Astathelohaniidae</taxon>
        <taxon>Astathelohania</taxon>
    </lineage>
</organism>
<keyword evidence="1" id="KW-0472">Membrane</keyword>
<keyword evidence="1" id="KW-0812">Transmembrane</keyword>
<gene>
    <name evidence="2" type="ORF">TCON_2399</name>
</gene>
<dbReference type="Proteomes" id="UP001516464">
    <property type="component" value="Unassembled WGS sequence"/>
</dbReference>
<dbReference type="EMBL" id="SBIQ01000288">
    <property type="protein sequence ID" value="KAF7680988.1"/>
    <property type="molecule type" value="Genomic_DNA"/>
</dbReference>
<accession>A0ABQ7HW41</accession>
<reference evidence="2 3" key="1">
    <citation type="submission" date="2019-01" db="EMBL/GenBank/DDBJ databases">
        <title>Genomes sequencing and comparative genomics of infectious freshwater microsporidia, Cucumispora dikerogammari and Thelohania contejeani.</title>
        <authorList>
            <person name="Cormier A."/>
            <person name="Giraud I."/>
            <person name="Wattier R."/>
            <person name="Teixeira M."/>
            <person name="Grandjean F."/>
            <person name="Rigaud T."/>
            <person name="Cordaux R."/>
        </authorList>
    </citation>
    <scope>NUCLEOTIDE SEQUENCE [LARGE SCALE GENOMIC DNA]</scope>
    <source>
        <strain evidence="2">T1</strain>
        <tissue evidence="2">Spores</tissue>
    </source>
</reference>
<evidence type="ECO:0000313" key="2">
    <source>
        <dbReference type="EMBL" id="KAF7680988.1"/>
    </source>
</evidence>
<comment type="caution">
    <text evidence="2">The sequence shown here is derived from an EMBL/GenBank/DDBJ whole genome shotgun (WGS) entry which is preliminary data.</text>
</comment>
<keyword evidence="1" id="KW-1133">Transmembrane helix</keyword>
<protein>
    <submittedName>
        <fullName evidence="2">Uncharacterized protein</fullName>
    </submittedName>
</protein>
<evidence type="ECO:0000256" key="1">
    <source>
        <dbReference type="SAM" id="Phobius"/>
    </source>
</evidence>
<evidence type="ECO:0000313" key="3">
    <source>
        <dbReference type="Proteomes" id="UP001516464"/>
    </source>
</evidence>